<accession>A0AAV1TPG9</accession>
<reference evidence="2" key="1">
    <citation type="submission" date="2024-01" db="EMBL/GenBank/DDBJ databases">
        <authorList>
            <person name="Webb A."/>
        </authorList>
    </citation>
    <scope>NUCLEOTIDE SEQUENCE</scope>
    <source>
        <strain evidence="2">Pm1</strain>
    </source>
</reference>
<organism evidence="2 3">
    <name type="scientific">Peronospora matthiolae</name>
    <dbReference type="NCBI Taxonomy" id="2874970"/>
    <lineage>
        <taxon>Eukaryota</taxon>
        <taxon>Sar</taxon>
        <taxon>Stramenopiles</taxon>
        <taxon>Oomycota</taxon>
        <taxon>Peronosporomycetes</taxon>
        <taxon>Peronosporales</taxon>
        <taxon>Peronosporaceae</taxon>
        <taxon>Peronospora</taxon>
    </lineage>
</organism>
<feature type="region of interest" description="Disordered" evidence="1">
    <location>
        <begin position="1"/>
        <end position="74"/>
    </location>
</feature>
<dbReference type="AlphaFoldDB" id="A0AAV1TPG9"/>
<evidence type="ECO:0000256" key="1">
    <source>
        <dbReference type="SAM" id="MobiDB-lite"/>
    </source>
</evidence>
<dbReference type="Proteomes" id="UP001162060">
    <property type="component" value="Unassembled WGS sequence"/>
</dbReference>
<sequence length="225" mass="24557">MIPTGGRASLPSPSFKAAGGSRLTARRDPGHQQSARHEAPNCPTSVDSHASGEGNSSGRHSHRGGSQYAPLERVNHRLSPQKDVVAAGSPDPARGSDLLDVQELNRVTEQLPDDLAHERTRRNELHELVKDNYNSSTHDSSDDRAALAYAQLENERSIRSLRDELAVARQNTAQLREQFASLVDQTVSLKRDHSRVISALDRGGALCVSKRTRTDSMGGDVQRKT</sequence>
<evidence type="ECO:0000313" key="3">
    <source>
        <dbReference type="Proteomes" id="UP001162060"/>
    </source>
</evidence>
<evidence type="ECO:0000313" key="2">
    <source>
        <dbReference type="EMBL" id="CAK7924279.1"/>
    </source>
</evidence>
<feature type="compositionally biased region" description="Basic and acidic residues" evidence="1">
    <location>
        <begin position="25"/>
        <end position="39"/>
    </location>
</feature>
<proteinExistence type="predicted"/>
<protein>
    <submittedName>
        <fullName evidence="2">Uncharacterized protein</fullName>
    </submittedName>
</protein>
<comment type="caution">
    <text evidence="2">The sequence shown here is derived from an EMBL/GenBank/DDBJ whole genome shotgun (WGS) entry which is preliminary data.</text>
</comment>
<name>A0AAV1TPG9_9STRA</name>
<gene>
    <name evidence="2" type="ORF">PM001_LOCUS9429</name>
</gene>
<dbReference type="EMBL" id="CAKLBY020000073">
    <property type="protein sequence ID" value="CAK7924279.1"/>
    <property type="molecule type" value="Genomic_DNA"/>
</dbReference>